<protein>
    <submittedName>
        <fullName evidence="2">Uncharacterized protein</fullName>
    </submittedName>
</protein>
<accession>A0A4U0U933</accession>
<evidence type="ECO:0000256" key="1">
    <source>
        <dbReference type="SAM" id="MobiDB-lite"/>
    </source>
</evidence>
<reference evidence="2 3" key="1">
    <citation type="submission" date="2017-03" db="EMBL/GenBank/DDBJ databases">
        <title>Genomes of endolithic fungi from Antarctica.</title>
        <authorList>
            <person name="Coleine C."/>
            <person name="Masonjones S."/>
            <person name="Stajich J.E."/>
        </authorList>
    </citation>
    <scope>NUCLEOTIDE SEQUENCE [LARGE SCALE GENOMIC DNA]</scope>
    <source>
        <strain evidence="2 3">CCFEE 5311</strain>
    </source>
</reference>
<gene>
    <name evidence="2" type="ORF">B0A54_14317</name>
</gene>
<dbReference type="EMBL" id="NAJP01000098">
    <property type="protein sequence ID" value="TKA31182.1"/>
    <property type="molecule type" value="Genomic_DNA"/>
</dbReference>
<proteinExistence type="predicted"/>
<organism evidence="2 3">
    <name type="scientific">Friedmanniomyces endolithicus</name>
    <dbReference type="NCBI Taxonomy" id="329885"/>
    <lineage>
        <taxon>Eukaryota</taxon>
        <taxon>Fungi</taxon>
        <taxon>Dikarya</taxon>
        <taxon>Ascomycota</taxon>
        <taxon>Pezizomycotina</taxon>
        <taxon>Dothideomycetes</taxon>
        <taxon>Dothideomycetidae</taxon>
        <taxon>Mycosphaerellales</taxon>
        <taxon>Teratosphaeriaceae</taxon>
        <taxon>Friedmanniomyces</taxon>
    </lineage>
</organism>
<comment type="caution">
    <text evidence="2">The sequence shown here is derived from an EMBL/GenBank/DDBJ whole genome shotgun (WGS) entry which is preliminary data.</text>
</comment>
<dbReference type="Proteomes" id="UP000310066">
    <property type="component" value="Unassembled WGS sequence"/>
</dbReference>
<name>A0A4U0U933_9PEZI</name>
<dbReference type="AlphaFoldDB" id="A0A4U0U933"/>
<dbReference type="STRING" id="329885.A0A4U0U933"/>
<dbReference type="OrthoDB" id="5356476at2759"/>
<sequence>MATTNPTALPGPPVPPTEAQGAQIPLPTFHIPSFPPQAANLKALTLTSAIPAPDYLSHLSQPFTVPSTLPPGIESLTLELFSLGYPPGFLAALAGRLPNLKSVVVYSQLFAGTTQASQEDAVEFFRRLPNLRALHLLDVFAQPGFFGEVGKWLRWNTSDVPGEARRGLMFLEVNYSFRIEEEEFMAKIQARELPGLVGPGLISCSFNISTGEMGEEEGREVGSQEGVMAFNETVAPDVMFALTDEELSPKGLRALNITLYTLTLSQLATVLAVQKNVMVLSVTVETEPGEDGKKQLLKALAQCKHLEQVEVIAHPSLEFFMALQEPRSGVMAKSFPSAVDLIALAAKCPKLNSFKANILRTTTFGTVEYEMKDGKWTGGVTEGRGVTAA</sequence>
<evidence type="ECO:0000313" key="3">
    <source>
        <dbReference type="Proteomes" id="UP000310066"/>
    </source>
</evidence>
<evidence type="ECO:0000313" key="2">
    <source>
        <dbReference type="EMBL" id="TKA31182.1"/>
    </source>
</evidence>
<feature type="region of interest" description="Disordered" evidence="1">
    <location>
        <begin position="1"/>
        <end position="22"/>
    </location>
</feature>